<sequence length="1536" mass="165027">MSSSDAFKKAWSEIERSSGASADTTVRYWTGAADKIKSIIGTAAKAAGAATVTGLAAAVKTGMDFEAQMSRVRAISGATDEEFAKLNAQAKQLGADTAFSSYEAAEGMENLASAGFDVEETIAAMPGMLDLAASSGEDLASSADIAASTLRGFKMDASEAGHVADVLAKNAADTNAAVADTGEAMKYVAPVASAMGIEFEETAASIGIMADAGIKGSQAGTTLRGALSRIAKPTKVMRETMDELGISFYDADGKMKSLTDMTAMLEEKTAGLSEEQKNQALITLFGQESLSGMLALISRGSGELQKLTKEYKNCDGSAEEMAKTMQDNLKGAVEQLGGSAESLGIELYENIEEPLKDVTKSATEQINDLTDALKDDGIEGIIPEETVTTVKNLGSAASVAAKGGVKALGAGMEFLGENLDVVLPAAASLLTVIKGYTALKTVAPVLTAVKTEIKGIRTGMTPLGTAIKFFTGQAMTATTATGLLNTAVTALGGPIGITVLAVGALTAGIAAYALTQEHAKSESLEYADACEELSKKQDEAAKSIENLKEKTSENVTETRAQGVQADNLFKKLKDLIKVEDKSAGTKAQIKSVVEELNGILPDLGLIYDEETDKLNKSTKAIRNNIDALKEQAMARAYQSGMEEWAEKVADATVEYENASETYAKAEEKLDQAKDKEAALIEEHGLGSGNKELGEAAQDVLNYQAALDSAGEALAKTQENLSQAEAGLSEYSDKFTNQTNYVDYLNNLDTLAKEAGVKAKKIPESVSLGIQQGLYSVPTTGNELKNLINLDSLVQEAKAAGVQVPASVAQGIQSGKYALPASVAQMKALIQLDDLQSQTFVSGVKVPENMAKGIESGKTKPAAAVRQMNNLVKFDELVAKSGISGSEAVRNLVASVNAGKTKPKEAIEQMLELMGDATDKSAKKSGEKSGKQVTDATADSIDKNKGKVKESSQNAVKNAQDVDYSGFRTLGYNIILGLAAGIDENSPIVSDAVRQVVRDAKDAANAEADSHSPSRVFRDEVGKFLPMGMAKGIADNTDVVEDASRSMARAGVKATADELQIGSPSKVYEDAIGKNIPSGVAKGIQEAQGILNAEMKSMVSEALDAARTASTEGNYSEIGNNLTSRLSTALSTAQQDSSETIQDIISRQQEKVSNKNSKREEKLQKKIDDTKKKKKKKQLKKEMKELQKQNKKEEKRMQEAGEAMANAYNTAFQKESERLTAIAQEQIQKLSEEYQEQYNEIKTQMDSLISKQQSWGNIYDLDQNIYDLKRYQENIKALEKNIPESMMERILGMNVDEASAYMDWFRAMSAEEQRAYIEKWNTQQDMAKSFSESFFADDFAKIEAEYNAKLKAATDNLRVQMEQAGQNIAAGLTAGMEKETRNMTKAMKKICNQLVKTVEKTLKINSPSKRFERIGRYNLQGAEKGHEKEAPKLYRQVESVSETMAQKFAKARLNIPELQSRMQSAVSRQMERISGAQVRVAFAGTGNGTTKEQTIYTGPEKIEVPVILEGREIARVTAPYMDKKLNDITNRKTRGGV</sequence>
<dbReference type="NCBIfam" id="TIGR01760">
    <property type="entry name" value="tape_meas_TP901"/>
    <property type="match status" value="1"/>
</dbReference>
<feature type="compositionally biased region" description="Basic and acidic residues" evidence="3">
    <location>
        <begin position="939"/>
        <end position="949"/>
    </location>
</feature>
<feature type="region of interest" description="Disordered" evidence="3">
    <location>
        <begin position="917"/>
        <end position="954"/>
    </location>
</feature>
<dbReference type="Pfam" id="PF10145">
    <property type="entry name" value="PhageMin_Tail"/>
    <property type="match status" value="1"/>
</dbReference>
<dbReference type="Proteomes" id="UP000824049">
    <property type="component" value="Unassembled WGS sequence"/>
</dbReference>
<feature type="domain" description="Phage tail tape measure protein" evidence="4">
    <location>
        <begin position="88"/>
        <end position="286"/>
    </location>
</feature>
<evidence type="ECO:0000259" key="4">
    <source>
        <dbReference type="Pfam" id="PF10145"/>
    </source>
</evidence>
<feature type="compositionally biased region" description="Basic and acidic residues" evidence="3">
    <location>
        <begin position="1147"/>
        <end position="1170"/>
    </location>
</feature>
<feature type="region of interest" description="Disordered" evidence="3">
    <location>
        <begin position="1146"/>
        <end position="1197"/>
    </location>
</feature>
<evidence type="ECO:0000313" key="6">
    <source>
        <dbReference type="Proteomes" id="UP000824049"/>
    </source>
</evidence>
<evidence type="ECO:0000256" key="2">
    <source>
        <dbReference type="SAM" id="Coils"/>
    </source>
</evidence>
<feature type="coiled-coil region" evidence="2">
    <location>
        <begin position="611"/>
        <end position="682"/>
    </location>
</feature>
<keyword evidence="2" id="KW-0175">Coiled coil</keyword>
<feature type="coiled-coil region" evidence="2">
    <location>
        <begin position="530"/>
        <end position="561"/>
    </location>
</feature>
<protein>
    <submittedName>
        <fullName evidence="5">Phage tail tape measure protein</fullName>
    </submittedName>
</protein>
<dbReference type="PANTHER" id="PTHR37813:SF1">
    <property type="entry name" value="FELS-2 PROPHAGE PROTEIN"/>
    <property type="match status" value="1"/>
</dbReference>
<feature type="coiled-coil region" evidence="2">
    <location>
        <begin position="706"/>
        <end position="733"/>
    </location>
</feature>
<organism evidence="5 6">
    <name type="scientific">Candidatus Anaerobutyricum stercoris</name>
    <dbReference type="NCBI Taxonomy" id="2838457"/>
    <lineage>
        <taxon>Bacteria</taxon>
        <taxon>Bacillati</taxon>
        <taxon>Bacillota</taxon>
        <taxon>Clostridia</taxon>
        <taxon>Lachnospirales</taxon>
        <taxon>Lachnospiraceae</taxon>
        <taxon>Anaerobutyricum</taxon>
    </lineage>
</organism>
<comment type="caution">
    <text evidence="5">The sequence shown here is derived from an EMBL/GenBank/DDBJ whole genome shotgun (WGS) entry which is preliminary data.</text>
</comment>
<dbReference type="EMBL" id="DXBR01000036">
    <property type="protein sequence ID" value="HIZ38857.1"/>
    <property type="molecule type" value="Genomic_DNA"/>
</dbReference>
<keyword evidence="1" id="KW-1188">Viral release from host cell</keyword>
<evidence type="ECO:0000256" key="1">
    <source>
        <dbReference type="ARBA" id="ARBA00022612"/>
    </source>
</evidence>
<feature type="compositionally biased region" description="Basic and acidic residues" evidence="3">
    <location>
        <begin position="917"/>
        <end position="929"/>
    </location>
</feature>
<reference evidence="5" key="2">
    <citation type="submission" date="2021-04" db="EMBL/GenBank/DDBJ databases">
        <authorList>
            <person name="Gilroy R."/>
        </authorList>
    </citation>
    <scope>NUCLEOTIDE SEQUENCE</scope>
    <source>
        <strain evidence="5">CHK179-28034</strain>
    </source>
</reference>
<evidence type="ECO:0000256" key="3">
    <source>
        <dbReference type="SAM" id="MobiDB-lite"/>
    </source>
</evidence>
<evidence type="ECO:0000313" key="5">
    <source>
        <dbReference type="EMBL" id="HIZ38857.1"/>
    </source>
</evidence>
<feature type="compositionally biased region" description="Basic and acidic residues" evidence="3">
    <location>
        <begin position="1179"/>
        <end position="1197"/>
    </location>
</feature>
<accession>A0A9D2J7D5</accession>
<dbReference type="InterPro" id="IPR010090">
    <property type="entry name" value="Phage_tape_meas"/>
</dbReference>
<proteinExistence type="predicted"/>
<name>A0A9D2J7D5_9FIRM</name>
<dbReference type="PANTHER" id="PTHR37813">
    <property type="entry name" value="FELS-2 PROPHAGE PROTEIN"/>
    <property type="match status" value="1"/>
</dbReference>
<gene>
    <name evidence="5" type="ORF">H9968_02875</name>
</gene>
<reference evidence="5" key="1">
    <citation type="journal article" date="2021" name="PeerJ">
        <title>Extensive microbial diversity within the chicken gut microbiome revealed by metagenomics and culture.</title>
        <authorList>
            <person name="Gilroy R."/>
            <person name="Ravi A."/>
            <person name="Getino M."/>
            <person name="Pursley I."/>
            <person name="Horton D.L."/>
            <person name="Alikhan N.F."/>
            <person name="Baker D."/>
            <person name="Gharbi K."/>
            <person name="Hall N."/>
            <person name="Watson M."/>
            <person name="Adriaenssens E.M."/>
            <person name="Foster-Nyarko E."/>
            <person name="Jarju S."/>
            <person name="Secka A."/>
            <person name="Antonio M."/>
            <person name="Oren A."/>
            <person name="Chaudhuri R.R."/>
            <person name="La Ragione R."/>
            <person name="Hildebrand F."/>
            <person name="Pallen M.J."/>
        </authorList>
    </citation>
    <scope>NUCLEOTIDE SEQUENCE</scope>
    <source>
        <strain evidence="5">CHK179-28034</strain>
    </source>
</reference>